<dbReference type="GO" id="GO:0006417">
    <property type="term" value="P:regulation of translation"/>
    <property type="evidence" value="ECO:0007669"/>
    <property type="project" value="UniProtKB-KW"/>
</dbReference>
<organism evidence="5 6">
    <name type="scientific">Dermatophilus congolensis</name>
    <dbReference type="NCBI Taxonomy" id="1863"/>
    <lineage>
        <taxon>Bacteria</taxon>
        <taxon>Bacillati</taxon>
        <taxon>Actinomycetota</taxon>
        <taxon>Actinomycetes</taxon>
        <taxon>Micrococcales</taxon>
        <taxon>Dermatophilaceae</taxon>
        <taxon>Dermatophilus</taxon>
    </lineage>
</organism>
<accession>A0A239VWB4</accession>
<dbReference type="AlphaFoldDB" id="A0A239VWB4"/>
<dbReference type="KEGG" id="dco:SAMEA4475696_2359"/>
<evidence type="ECO:0000256" key="4">
    <source>
        <dbReference type="HAMAP-Rule" id="MF_01185"/>
    </source>
</evidence>
<keyword evidence="2 4" id="KW-1005">Bacterial flagellum biogenesis</keyword>
<dbReference type="InterPro" id="IPR003775">
    <property type="entry name" value="Flagellar_assembly_factor_FliW"/>
</dbReference>
<dbReference type="GO" id="GO:0005737">
    <property type="term" value="C:cytoplasm"/>
    <property type="evidence" value="ECO:0007669"/>
    <property type="project" value="UniProtKB-SubCell"/>
</dbReference>
<dbReference type="Gene3D" id="2.30.290.10">
    <property type="entry name" value="BH3618-like"/>
    <property type="match status" value="1"/>
</dbReference>
<proteinExistence type="inferred from homology"/>
<keyword evidence="5" id="KW-0969">Cilium</keyword>
<keyword evidence="1 4" id="KW-0963">Cytoplasm</keyword>
<dbReference type="GO" id="GO:0044780">
    <property type="term" value="P:bacterial-type flagellum assembly"/>
    <property type="evidence" value="ECO:0007669"/>
    <property type="project" value="UniProtKB-UniRule"/>
</dbReference>
<reference evidence="5 6" key="1">
    <citation type="submission" date="2017-06" db="EMBL/GenBank/DDBJ databases">
        <authorList>
            <consortium name="Pathogen Informatics"/>
        </authorList>
    </citation>
    <scope>NUCLEOTIDE SEQUENCE [LARGE SCALE GENOMIC DNA]</scope>
    <source>
        <strain evidence="5 6">NCTC13039</strain>
    </source>
</reference>
<keyword evidence="3 4" id="KW-0810">Translation regulation</keyword>
<name>A0A239VWB4_9MICO</name>
<dbReference type="SUPFAM" id="SSF141457">
    <property type="entry name" value="BH3618-like"/>
    <property type="match status" value="1"/>
</dbReference>
<dbReference type="EMBL" id="LT906453">
    <property type="protein sequence ID" value="SNV26013.1"/>
    <property type="molecule type" value="Genomic_DNA"/>
</dbReference>
<evidence type="ECO:0000256" key="3">
    <source>
        <dbReference type="ARBA" id="ARBA00022845"/>
    </source>
</evidence>
<gene>
    <name evidence="4 5" type="primary">fliW</name>
    <name evidence="5" type="ORF">SAMEA4475696_02359</name>
</gene>
<dbReference type="STRING" id="1121387.GCA_000429885_00721"/>
<protein>
    <recommendedName>
        <fullName evidence="4">Flagellar assembly factor FliW</fullName>
    </recommendedName>
</protein>
<dbReference type="HAMAP" id="MF_01185">
    <property type="entry name" value="FliW"/>
    <property type="match status" value="1"/>
</dbReference>
<evidence type="ECO:0000256" key="1">
    <source>
        <dbReference type="ARBA" id="ARBA00022490"/>
    </source>
</evidence>
<dbReference type="PANTHER" id="PTHR39190:SF1">
    <property type="entry name" value="FLAGELLAR ASSEMBLY FACTOR FLIW"/>
    <property type="match status" value="1"/>
</dbReference>
<comment type="similarity">
    <text evidence="4">Belongs to the FliW family.</text>
</comment>
<comment type="subcellular location">
    <subcellularLocation>
        <location evidence="4">Cytoplasm</location>
    </subcellularLocation>
</comment>
<evidence type="ECO:0000313" key="5">
    <source>
        <dbReference type="EMBL" id="SNV26013.1"/>
    </source>
</evidence>
<dbReference type="OrthoDB" id="3268119at2"/>
<keyword evidence="5" id="KW-0282">Flagellum</keyword>
<evidence type="ECO:0000313" key="6">
    <source>
        <dbReference type="Proteomes" id="UP000242637"/>
    </source>
</evidence>
<sequence length="133" mass="14200">MTTTTDVNTSVDITLDAGLVGFPLAQHFRLSEAEGGLYEMECLDIPDMAFVVIAPNPFFPDYSPVIDPSTAARLGIDSPEKALVFLVVNLGTENEGPAANLMAPLIVNTKTRKAMQVVLDGQNLPLRASLPVS</sequence>
<dbReference type="Proteomes" id="UP000242637">
    <property type="component" value="Chromosome 1"/>
</dbReference>
<keyword evidence="5" id="KW-0966">Cell projection</keyword>
<dbReference type="RefSeq" id="WP_028326776.1">
    <property type="nucleotide sequence ID" value="NZ_JAAFNI010000001.1"/>
</dbReference>
<dbReference type="GeneID" id="63460510"/>
<dbReference type="Pfam" id="PF02623">
    <property type="entry name" value="FliW"/>
    <property type="match status" value="1"/>
</dbReference>
<evidence type="ECO:0000256" key="2">
    <source>
        <dbReference type="ARBA" id="ARBA00022795"/>
    </source>
</evidence>
<dbReference type="InterPro" id="IPR024046">
    <property type="entry name" value="Flagellar_assmbl_FliW_dom_sf"/>
</dbReference>
<keyword evidence="6" id="KW-1185">Reference proteome</keyword>
<comment type="subunit">
    <text evidence="4">Interacts with translational regulator CsrA and flagellin(s).</text>
</comment>
<keyword evidence="4" id="KW-0143">Chaperone</keyword>
<dbReference type="PANTHER" id="PTHR39190">
    <property type="entry name" value="FLAGELLAR ASSEMBLY FACTOR FLIW"/>
    <property type="match status" value="1"/>
</dbReference>
<comment type="function">
    <text evidence="4">Acts as an anti-CsrA protein, binds CsrA and prevents it from repressing translation of its target genes, one of which is flagellin. Binds to flagellin and participates in the assembly of the flagellum.</text>
</comment>